<evidence type="ECO:0000256" key="11">
    <source>
        <dbReference type="SAM" id="Phobius"/>
    </source>
</evidence>
<dbReference type="KEGG" id="talb:FTW19_13805"/>
<comment type="subcellular location">
    <subcellularLocation>
        <location evidence="1">Membrane</location>
        <topology evidence="1">Multi-pass membrane protein</topology>
    </subcellularLocation>
</comment>
<feature type="transmembrane region" description="Helical" evidence="11">
    <location>
        <begin position="200"/>
        <end position="220"/>
    </location>
</feature>
<dbReference type="Pfam" id="PF00654">
    <property type="entry name" value="Voltage_CLC"/>
    <property type="match status" value="1"/>
</dbReference>
<keyword evidence="14" id="KW-1185">Reference proteome</keyword>
<dbReference type="PROSITE" id="PS51371">
    <property type="entry name" value="CBS"/>
    <property type="match status" value="1"/>
</dbReference>
<reference evidence="13 14" key="1">
    <citation type="submission" date="2019-08" db="EMBL/GenBank/DDBJ databases">
        <title>Complete genome sequence of Terriglobus albidus strain ORNL.</title>
        <authorList>
            <person name="Podar M."/>
        </authorList>
    </citation>
    <scope>NUCLEOTIDE SEQUENCE [LARGE SCALE GENOMIC DNA]</scope>
    <source>
        <strain evidence="13 14">ORNL</strain>
    </source>
</reference>
<keyword evidence="8" id="KW-0868">Chloride</keyword>
<evidence type="ECO:0000256" key="1">
    <source>
        <dbReference type="ARBA" id="ARBA00004141"/>
    </source>
</evidence>
<dbReference type="SUPFAM" id="SSF81340">
    <property type="entry name" value="Clc chloride channel"/>
    <property type="match status" value="1"/>
</dbReference>
<sequence>MQSEPSILRDFTVDKRVWLLSGVAVGIGICATLLAVLLLRCIAFSTNFFYYHRLSFAPVSPAGSPLGHLMVFVPIVGGLIIGVMARFGSDKIRGHGIPEAIEAILLRRAKVDPKIAVLKPVSAAVAIGSGGPFGAEGPIIMTGGALGSLVGQWMHVTDAERTTLLVAGAAAGMSATFATPLAAILIAVELLLFEWRPRSLVPVAIASATAALFRVYWLGAGPLFAMPAIAEVHFATLSVAALLLGAFIGIIAAFMSRMMYAFEDLFEHLPIHWMWWPAIGGIGIGLGGLFFPRGLGVGYENIAELLQGSAPLALIVGILLAKSLMWAFSLGSGTSGGVLAPLLMIGGAVGALAGHLAHAPAETKALFALIGMGSMLAGSLGVPLTAIIFSLEVTHCLPALLPLSMACIASYLITALIMPRSILTEKLSRRGFHLTREYGVDPLELVLVREVMSPFRANAPANGLPPFYAYDDSTTRGAAEIMATEGLEALPVIERTTGQVCGELSIRGLLRGRERSIERESERLRLFGYDLD</sequence>
<dbReference type="InterPro" id="IPR001807">
    <property type="entry name" value="ClC"/>
</dbReference>
<keyword evidence="7" id="KW-0869">Chloride channel</keyword>
<evidence type="ECO:0000256" key="8">
    <source>
        <dbReference type="ARBA" id="ARBA00023214"/>
    </source>
</evidence>
<dbReference type="InterPro" id="IPR050368">
    <property type="entry name" value="ClC-type_chloride_channel"/>
</dbReference>
<evidence type="ECO:0000259" key="12">
    <source>
        <dbReference type="PROSITE" id="PS51371"/>
    </source>
</evidence>
<dbReference type="InterPro" id="IPR000644">
    <property type="entry name" value="CBS_dom"/>
</dbReference>
<feature type="transmembrane region" description="Helical" evidence="11">
    <location>
        <begin position="66"/>
        <end position="85"/>
    </location>
</feature>
<feature type="domain" description="CBS" evidence="12">
    <location>
        <begin position="452"/>
        <end position="519"/>
    </location>
</feature>
<name>A0A5B9EEX8_9BACT</name>
<accession>A0A5B9EEX8</accession>
<proteinExistence type="predicted"/>
<dbReference type="PANTHER" id="PTHR43427">
    <property type="entry name" value="CHLORIDE CHANNEL PROTEIN CLC-E"/>
    <property type="match status" value="1"/>
</dbReference>
<dbReference type="AlphaFoldDB" id="A0A5B9EEX8"/>
<feature type="transmembrane region" description="Helical" evidence="11">
    <location>
        <begin position="312"/>
        <end position="332"/>
    </location>
</feature>
<evidence type="ECO:0000256" key="9">
    <source>
        <dbReference type="ARBA" id="ARBA00023303"/>
    </source>
</evidence>
<gene>
    <name evidence="13" type="ORF">FTW19_13805</name>
</gene>
<evidence type="ECO:0000313" key="13">
    <source>
        <dbReference type="EMBL" id="QEE28981.1"/>
    </source>
</evidence>
<dbReference type="InterPro" id="IPR014743">
    <property type="entry name" value="Cl-channel_core"/>
</dbReference>
<dbReference type="Proteomes" id="UP000321820">
    <property type="component" value="Chromosome"/>
</dbReference>
<dbReference type="InterPro" id="IPR046342">
    <property type="entry name" value="CBS_dom_sf"/>
</dbReference>
<feature type="transmembrane region" description="Helical" evidence="11">
    <location>
        <begin position="274"/>
        <end position="291"/>
    </location>
</feature>
<dbReference type="GO" id="GO:0034707">
    <property type="term" value="C:chloride channel complex"/>
    <property type="evidence" value="ECO:0007669"/>
    <property type="project" value="UniProtKB-KW"/>
</dbReference>
<dbReference type="CDD" id="cd00400">
    <property type="entry name" value="Voltage_gated_ClC"/>
    <property type="match status" value="1"/>
</dbReference>
<dbReference type="Gene3D" id="1.10.3080.10">
    <property type="entry name" value="Clc chloride channel"/>
    <property type="match status" value="1"/>
</dbReference>
<evidence type="ECO:0000313" key="14">
    <source>
        <dbReference type="Proteomes" id="UP000321820"/>
    </source>
</evidence>
<dbReference type="PRINTS" id="PR00762">
    <property type="entry name" value="CLCHANNEL"/>
</dbReference>
<keyword evidence="5" id="KW-0406">Ion transport</keyword>
<feature type="transmembrane region" description="Helical" evidence="11">
    <location>
        <begin position="17"/>
        <end position="46"/>
    </location>
</feature>
<dbReference type="OrthoDB" id="9812438at2"/>
<feature type="transmembrane region" description="Helical" evidence="11">
    <location>
        <begin position="365"/>
        <end position="391"/>
    </location>
</feature>
<evidence type="ECO:0000256" key="7">
    <source>
        <dbReference type="ARBA" id="ARBA00023173"/>
    </source>
</evidence>
<keyword evidence="9" id="KW-0407">Ion channel</keyword>
<feature type="transmembrane region" description="Helical" evidence="11">
    <location>
        <begin position="397"/>
        <end position="418"/>
    </location>
</feature>
<feature type="transmembrane region" description="Helical" evidence="11">
    <location>
        <begin position="232"/>
        <end position="254"/>
    </location>
</feature>
<keyword evidence="6 11" id="KW-0472">Membrane</keyword>
<evidence type="ECO:0000256" key="3">
    <source>
        <dbReference type="ARBA" id="ARBA00022692"/>
    </source>
</evidence>
<evidence type="ECO:0000256" key="4">
    <source>
        <dbReference type="ARBA" id="ARBA00022989"/>
    </source>
</evidence>
<evidence type="ECO:0000256" key="2">
    <source>
        <dbReference type="ARBA" id="ARBA00022448"/>
    </source>
</evidence>
<dbReference type="SUPFAM" id="SSF54631">
    <property type="entry name" value="CBS-domain pair"/>
    <property type="match status" value="1"/>
</dbReference>
<feature type="transmembrane region" description="Helical" evidence="11">
    <location>
        <begin position="338"/>
        <end position="358"/>
    </location>
</feature>
<evidence type="ECO:0000256" key="10">
    <source>
        <dbReference type="PROSITE-ProRule" id="PRU00703"/>
    </source>
</evidence>
<evidence type="ECO:0000256" key="6">
    <source>
        <dbReference type="ARBA" id="ARBA00023136"/>
    </source>
</evidence>
<evidence type="ECO:0000256" key="5">
    <source>
        <dbReference type="ARBA" id="ARBA00023065"/>
    </source>
</evidence>
<keyword evidence="3 11" id="KW-0812">Transmembrane</keyword>
<dbReference type="PANTHER" id="PTHR43427:SF6">
    <property type="entry name" value="CHLORIDE CHANNEL PROTEIN CLC-E"/>
    <property type="match status" value="1"/>
</dbReference>
<feature type="transmembrane region" description="Helical" evidence="11">
    <location>
        <begin position="164"/>
        <end position="188"/>
    </location>
</feature>
<keyword evidence="4 11" id="KW-1133">Transmembrane helix</keyword>
<organism evidence="13 14">
    <name type="scientific">Terriglobus albidus</name>
    <dbReference type="NCBI Taxonomy" id="1592106"/>
    <lineage>
        <taxon>Bacteria</taxon>
        <taxon>Pseudomonadati</taxon>
        <taxon>Acidobacteriota</taxon>
        <taxon>Terriglobia</taxon>
        <taxon>Terriglobales</taxon>
        <taxon>Acidobacteriaceae</taxon>
        <taxon>Terriglobus</taxon>
    </lineage>
</organism>
<protein>
    <submittedName>
        <fullName evidence="13">Chloride channel protein</fullName>
    </submittedName>
</protein>
<keyword evidence="10" id="KW-0129">CBS domain</keyword>
<dbReference type="GO" id="GO:0005254">
    <property type="term" value="F:chloride channel activity"/>
    <property type="evidence" value="ECO:0007669"/>
    <property type="project" value="UniProtKB-KW"/>
</dbReference>
<dbReference type="EMBL" id="CP042806">
    <property type="protein sequence ID" value="QEE28981.1"/>
    <property type="molecule type" value="Genomic_DNA"/>
</dbReference>
<keyword evidence="2" id="KW-0813">Transport</keyword>